<dbReference type="OrthoDB" id="1355849at2"/>
<dbReference type="EMBL" id="AP018050">
    <property type="protein sequence ID" value="BBA29864.1"/>
    <property type="molecule type" value="Genomic_DNA"/>
</dbReference>
<accession>A0A250KIY0</accession>
<feature type="chain" id="PRO_5012829230" evidence="1">
    <location>
        <begin position="21"/>
        <end position="150"/>
    </location>
</feature>
<name>A0A250KIY0_9BACT</name>
<reference evidence="2 3" key="1">
    <citation type="submission" date="2017-05" db="EMBL/GenBank/DDBJ databases">
        <title>whole genome sequence of Prevotella melaninogenica GAI 07411.</title>
        <authorList>
            <person name="Kondo Y."/>
            <person name="Hoshino T."/>
        </authorList>
    </citation>
    <scope>NUCLEOTIDE SEQUENCE [LARGE SCALE GENOMIC DNA]</scope>
    <source>
        <strain evidence="2 3">GAI 07411</strain>
    </source>
</reference>
<gene>
    <name evidence="2" type="ORF">PMEL_200390</name>
</gene>
<organism evidence="2 3">
    <name type="scientific">Prevotella melaninogenica</name>
    <dbReference type="NCBI Taxonomy" id="28132"/>
    <lineage>
        <taxon>Bacteria</taxon>
        <taxon>Pseudomonadati</taxon>
        <taxon>Bacteroidota</taxon>
        <taxon>Bacteroidia</taxon>
        <taxon>Bacteroidales</taxon>
        <taxon>Prevotellaceae</taxon>
        <taxon>Prevotella</taxon>
    </lineage>
</organism>
<dbReference type="AlphaFoldDB" id="A0A250KIY0"/>
<dbReference type="Proteomes" id="UP000267517">
    <property type="component" value="Chromosome II"/>
</dbReference>
<evidence type="ECO:0000313" key="3">
    <source>
        <dbReference type="Proteomes" id="UP000267517"/>
    </source>
</evidence>
<evidence type="ECO:0000256" key="1">
    <source>
        <dbReference type="SAM" id="SignalP"/>
    </source>
</evidence>
<dbReference type="RefSeq" id="WP_120174974.1">
    <property type="nucleotide sequence ID" value="NZ_AP018050.1"/>
</dbReference>
<protein>
    <submittedName>
        <fullName evidence="2">Uncharacterized protein</fullName>
    </submittedName>
</protein>
<keyword evidence="1" id="KW-0732">Signal</keyword>
<proteinExistence type="predicted"/>
<feature type="signal peptide" evidence="1">
    <location>
        <begin position="1"/>
        <end position="20"/>
    </location>
</feature>
<sequence length="150" mass="16651">MKKLILLCCVLFGANAISQAQTTKCGVYQLINTKESKNVLKDHNIVLEKGANGKISGRFYGTTDDLIDAREGYLPGHFVAPMENLRVTKDSIFFTINVAHKDLFKNPIPRNVKTAKAAHNLKRAAWKSGWIDDNLQRSYAAAIGKGVVKY</sequence>
<evidence type="ECO:0000313" key="2">
    <source>
        <dbReference type="EMBL" id="BBA29864.1"/>
    </source>
</evidence>